<reference evidence="3" key="1">
    <citation type="submission" date="2024-04" db="EMBL/GenBank/DDBJ databases">
        <title>Phylogenomic analyses of a clade within the roseobacter group suggest taxonomic reassignments of species of the genera Aestuariivita, Citreicella, Loktanella, Nautella, Pelagibaca, Ruegeria, Thalassobius, Thiobacimonas and Tropicibacter, and the proposal o.</title>
        <authorList>
            <person name="Jeon C.O."/>
        </authorList>
    </citation>
    <scope>NUCLEOTIDE SEQUENCE [LARGE SCALE GENOMIC DNA]</scope>
    <source>
        <strain evidence="3">SS1-5</strain>
    </source>
</reference>
<dbReference type="AlphaFoldDB" id="A0AAN0MC85"/>
<reference evidence="2 3" key="2">
    <citation type="submission" date="2024-08" db="EMBL/GenBank/DDBJ databases">
        <title>Phylogenomic analyses of a clade within the roseobacter group suggest taxonomic reassignments of species of the genera Aestuariivita, Citreicella, Loktanella, Nautella, Pelagibaca, Ruegeria, Thalassobius, Thiobacimonas and Tropicibacter, and the proposal o.</title>
        <authorList>
            <person name="Jeon C.O."/>
        </authorList>
    </citation>
    <scope>NUCLEOTIDE SEQUENCE [LARGE SCALE GENOMIC DNA]</scope>
    <source>
        <strain evidence="2 3">SS1-5</strain>
    </source>
</reference>
<dbReference type="KEGG" id="yrh:AABB31_09140"/>
<dbReference type="Proteomes" id="UP001470809">
    <property type="component" value="Chromosome"/>
</dbReference>
<keyword evidence="3" id="KW-1185">Reference proteome</keyword>
<dbReference type="RefSeq" id="WP_342078299.1">
    <property type="nucleotide sequence ID" value="NZ_CP151767.2"/>
</dbReference>
<feature type="region of interest" description="Disordered" evidence="1">
    <location>
        <begin position="1"/>
        <end position="20"/>
    </location>
</feature>
<evidence type="ECO:0000313" key="2">
    <source>
        <dbReference type="EMBL" id="WZU69006.1"/>
    </source>
</evidence>
<proteinExistence type="predicted"/>
<organism evidence="2 3">
    <name type="scientific">Yoonia rhodophyticola</name>
    <dbReference type="NCBI Taxonomy" id="3137370"/>
    <lineage>
        <taxon>Bacteria</taxon>
        <taxon>Pseudomonadati</taxon>
        <taxon>Pseudomonadota</taxon>
        <taxon>Alphaproteobacteria</taxon>
        <taxon>Rhodobacterales</taxon>
        <taxon>Paracoccaceae</taxon>
        <taxon>Yoonia</taxon>
    </lineage>
</organism>
<evidence type="ECO:0000256" key="1">
    <source>
        <dbReference type="SAM" id="MobiDB-lite"/>
    </source>
</evidence>
<name>A0AAN0MC85_9RHOB</name>
<sequence length="88" mass="9497">MNKLSNDAFGAETAPVTPEPQLTQDELQQLRAILQVVQYDAPSETLRIAAGKARLLVRKDGSVRIEGKRVTAMSHGTLVLNGAAIELN</sequence>
<accession>A0AAN0MC85</accession>
<dbReference type="EMBL" id="CP151767">
    <property type="protein sequence ID" value="WZU69006.1"/>
    <property type="molecule type" value="Genomic_DNA"/>
</dbReference>
<evidence type="ECO:0000313" key="3">
    <source>
        <dbReference type="Proteomes" id="UP001470809"/>
    </source>
</evidence>
<protein>
    <submittedName>
        <fullName evidence="2">Uncharacterized protein</fullName>
    </submittedName>
</protein>
<gene>
    <name evidence="2" type="ORF">AABB31_09140</name>
</gene>